<dbReference type="PROSITE" id="PS00463">
    <property type="entry name" value="ZN2_CY6_FUNGAL_1"/>
    <property type="match status" value="1"/>
</dbReference>
<evidence type="ECO:0000259" key="15">
    <source>
        <dbReference type="PROSITE" id="PS50171"/>
    </source>
</evidence>
<evidence type="ECO:0000313" key="16">
    <source>
        <dbReference type="EMBL" id="KAE8408212.1"/>
    </source>
</evidence>
<keyword evidence="3 12" id="KW-0863">Zinc-finger</keyword>
<dbReference type="GeneID" id="43670961"/>
<dbReference type="GO" id="GO:0000243">
    <property type="term" value="C:commitment complex"/>
    <property type="evidence" value="ECO:0007669"/>
    <property type="project" value="UniProtKB-UniRule"/>
</dbReference>
<feature type="compositionally biased region" description="Pro residues" evidence="13">
    <location>
        <begin position="808"/>
        <end position="877"/>
    </location>
</feature>
<dbReference type="InterPro" id="IPR013085">
    <property type="entry name" value="U1-CZ_Znf_C2H2"/>
</dbReference>
<accession>A0A5N7DP41</accession>
<dbReference type="InterPro" id="IPR036236">
    <property type="entry name" value="Znf_C2H2_sf"/>
</dbReference>
<dbReference type="GO" id="GO:0030619">
    <property type="term" value="F:U1 snRNA binding"/>
    <property type="evidence" value="ECO:0007669"/>
    <property type="project" value="UniProtKB-UniRule"/>
</dbReference>
<dbReference type="Gene3D" id="4.10.240.10">
    <property type="entry name" value="Zn(2)-C6 fungal-type DNA-binding domain"/>
    <property type="match status" value="1"/>
</dbReference>
<dbReference type="InterPro" id="IPR003604">
    <property type="entry name" value="Matrin/U1-like-C_Znf_C2H2"/>
</dbReference>
<evidence type="ECO:0000256" key="6">
    <source>
        <dbReference type="ARBA" id="ARBA00023015"/>
    </source>
</evidence>
<feature type="compositionally biased region" description="Low complexity" evidence="13">
    <location>
        <begin position="108"/>
        <end position="117"/>
    </location>
</feature>
<dbReference type="PANTHER" id="PTHR31944:SF129">
    <property type="entry name" value="ASPYRIDONES CLUSTER REGULATOR APDR-RELATED"/>
    <property type="match status" value="1"/>
</dbReference>
<dbReference type="GO" id="GO:0030627">
    <property type="term" value="F:pre-mRNA 5'-splice site binding"/>
    <property type="evidence" value="ECO:0007669"/>
    <property type="project" value="InterPro"/>
</dbReference>
<dbReference type="SMART" id="SM00906">
    <property type="entry name" value="Fungal_trans"/>
    <property type="match status" value="1"/>
</dbReference>
<evidence type="ECO:0000256" key="1">
    <source>
        <dbReference type="ARBA" id="ARBA00004123"/>
    </source>
</evidence>
<dbReference type="SMART" id="SM00066">
    <property type="entry name" value="GAL4"/>
    <property type="match status" value="1"/>
</dbReference>
<dbReference type="InterPro" id="IPR017340">
    <property type="entry name" value="U1_snRNP-C"/>
</dbReference>
<organism evidence="16 17">
    <name type="scientific">Aspergillus pseudonomiae</name>
    <dbReference type="NCBI Taxonomy" id="1506151"/>
    <lineage>
        <taxon>Eukaryota</taxon>
        <taxon>Fungi</taxon>
        <taxon>Dikarya</taxon>
        <taxon>Ascomycota</taxon>
        <taxon>Pezizomycotina</taxon>
        <taxon>Eurotiomycetes</taxon>
        <taxon>Eurotiomycetidae</taxon>
        <taxon>Eurotiales</taxon>
        <taxon>Aspergillaceae</taxon>
        <taxon>Aspergillus</taxon>
        <taxon>Aspergillus subgen. Circumdati</taxon>
    </lineage>
</organism>
<comment type="subunit">
    <text evidence="11">Component of the U1 snRNP. The U1 snRNP is composed of the U1 snRNA and the 7 core Sm proteins SNRPB, SNRPD1, SNRPD2, SNRPD3, SNRPE, SNRPF and SNRPG that assemble in a heptameric protein ring on the Sm site of the small nuclear RNA to form the core snRNP, and at least 3 U1 snRNP-specific proteins SNRNP70/U1-70K, SNRPA/U1-A and SNRPC/U1-C. SNRPC/U1-C interacts with U1 snRNA and the 5' splice-site region of the pre-mRNA. Interacts (via N-terminus) with TIA1 (via C-terminus); thereby promoting spliceosomal U1 snRNP recruitment to 5' splice sites.</text>
</comment>
<keyword evidence="4 12" id="KW-0862">Zinc</keyword>
<feature type="compositionally biased region" description="Pro residues" evidence="13">
    <location>
        <begin position="901"/>
        <end position="911"/>
    </location>
</feature>
<evidence type="ECO:0000259" key="14">
    <source>
        <dbReference type="PROSITE" id="PS50048"/>
    </source>
</evidence>
<dbReference type="SMART" id="SM00451">
    <property type="entry name" value="ZnF_U1"/>
    <property type="match status" value="1"/>
</dbReference>
<dbReference type="GO" id="GO:0071004">
    <property type="term" value="C:U2-type prespliceosome"/>
    <property type="evidence" value="ECO:0007669"/>
    <property type="project" value="UniProtKB-UniRule"/>
</dbReference>
<dbReference type="Pfam" id="PF04082">
    <property type="entry name" value="Fungal_trans"/>
    <property type="match status" value="1"/>
</dbReference>
<feature type="region of interest" description="Disordered" evidence="13">
    <location>
        <begin position="52"/>
        <end position="120"/>
    </location>
</feature>
<dbReference type="InterPro" id="IPR036864">
    <property type="entry name" value="Zn2-C6_fun-type_DNA-bd_sf"/>
</dbReference>
<evidence type="ECO:0000313" key="17">
    <source>
        <dbReference type="Proteomes" id="UP000325579"/>
    </source>
</evidence>
<evidence type="ECO:0000256" key="9">
    <source>
        <dbReference type="ARBA" id="ARBA00023242"/>
    </source>
</evidence>
<gene>
    <name evidence="16" type="ORF">BDV37DRAFT_279159</name>
</gene>
<keyword evidence="7" id="KW-0238">DNA-binding</keyword>
<dbReference type="PROSITE" id="PS50171">
    <property type="entry name" value="ZF_MATRIN"/>
    <property type="match status" value="1"/>
</dbReference>
<keyword evidence="10 12" id="KW-0687">Ribonucleoprotein</keyword>
<comment type="similarity">
    <text evidence="12">Belongs to the U1 small nuclear ribonucleoprotein C family.</text>
</comment>
<dbReference type="Gene3D" id="3.30.160.60">
    <property type="entry name" value="Classic Zinc Finger"/>
    <property type="match status" value="1"/>
</dbReference>
<evidence type="ECO:0000256" key="12">
    <source>
        <dbReference type="HAMAP-Rule" id="MF_03153"/>
    </source>
</evidence>
<dbReference type="InterPro" id="IPR001138">
    <property type="entry name" value="Zn2Cys6_DnaBD"/>
</dbReference>
<evidence type="ECO:0000256" key="10">
    <source>
        <dbReference type="ARBA" id="ARBA00023274"/>
    </source>
</evidence>
<dbReference type="InterPro" id="IPR007219">
    <property type="entry name" value="XnlR_reg_dom"/>
</dbReference>
<dbReference type="Proteomes" id="UP000325579">
    <property type="component" value="Unassembled WGS sequence"/>
</dbReference>
<dbReference type="SUPFAM" id="SSF57667">
    <property type="entry name" value="beta-beta-alpha zinc fingers"/>
    <property type="match status" value="1"/>
</dbReference>
<dbReference type="PANTHER" id="PTHR31944">
    <property type="entry name" value="HEME-RESPONSIVE ZINC FINGER TRANSCRIPTION FACTOR HAP1"/>
    <property type="match status" value="1"/>
</dbReference>
<feature type="domain" description="Matrin-type" evidence="15">
    <location>
        <begin position="747"/>
        <end position="776"/>
    </location>
</feature>
<dbReference type="RefSeq" id="XP_031945531.1">
    <property type="nucleotide sequence ID" value="XM_032086270.1"/>
</dbReference>
<dbReference type="GO" id="GO:0003729">
    <property type="term" value="F:mRNA binding"/>
    <property type="evidence" value="ECO:0007669"/>
    <property type="project" value="UniProtKB-UniRule"/>
</dbReference>
<dbReference type="CDD" id="cd00067">
    <property type="entry name" value="GAL4"/>
    <property type="match status" value="1"/>
</dbReference>
<dbReference type="GO" id="GO:0006351">
    <property type="term" value="P:DNA-templated transcription"/>
    <property type="evidence" value="ECO:0007669"/>
    <property type="project" value="InterPro"/>
</dbReference>
<comment type="function">
    <text evidence="12">Component of the spliceosomal U1 snRNP, which is essential for recognition of the pre-mRNA 5' splice-site and the subsequent assembly of the spliceosome. U1-C is directly involved in initial 5' splice-site recognition for both constitutive and regulated alternative splicing. The interaction with the 5' splice-site seems to precede base-pairing between the pre-mRNA and the U1 snRNA. Stimulates commitment or early (E) complex formation by stabilizing the base pairing of the 5' end of the U1 snRNA and the 5' splice-site region.</text>
</comment>
<dbReference type="FunFam" id="3.30.160.60:FF:000059">
    <property type="entry name" value="U1 small nuclear ribonucleoprotein C"/>
    <property type="match status" value="1"/>
</dbReference>
<evidence type="ECO:0000256" key="3">
    <source>
        <dbReference type="ARBA" id="ARBA00022771"/>
    </source>
</evidence>
<proteinExistence type="inferred from homology"/>
<keyword evidence="6" id="KW-0805">Transcription regulation</keyword>
<evidence type="ECO:0000256" key="2">
    <source>
        <dbReference type="ARBA" id="ARBA00022723"/>
    </source>
</evidence>
<dbReference type="GO" id="GO:0001228">
    <property type="term" value="F:DNA-binding transcription activator activity, RNA polymerase II-specific"/>
    <property type="evidence" value="ECO:0007669"/>
    <property type="project" value="TreeGrafter"/>
</dbReference>
<dbReference type="SUPFAM" id="SSF57701">
    <property type="entry name" value="Zn2/Cys6 DNA-binding domain"/>
    <property type="match status" value="1"/>
</dbReference>
<dbReference type="AlphaFoldDB" id="A0A5N7DP41"/>
<evidence type="ECO:0000256" key="4">
    <source>
        <dbReference type="ARBA" id="ARBA00022833"/>
    </source>
</evidence>
<dbReference type="InterPro" id="IPR000690">
    <property type="entry name" value="Matrin/U1-C_Znf_C2H2"/>
</dbReference>
<dbReference type="OrthoDB" id="4337792at2759"/>
<evidence type="ECO:0000256" key="7">
    <source>
        <dbReference type="ARBA" id="ARBA00023125"/>
    </source>
</evidence>
<feature type="compositionally biased region" description="Polar residues" evidence="13">
    <location>
        <begin position="1"/>
        <end position="12"/>
    </location>
</feature>
<dbReference type="CDD" id="cd12148">
    <property type="entry name" value="fungal_TF_MHR"/>
    <property type="match status" value="1"/>
</dbReference>
<dbReference type="GO" id="GO:0000387">
    <property type="term" value="P:spliceosomal snRNP assembly"/>
    <property type="evidence" value="ECO:0007669"/>
    <property type="project" value="UniProtKB-UniRule"/>
</dbReference>
<evidence type="ECO:0000256" key="5">
    <source>
        <dbReference type="ARBA" id="ARBA00022884"/>
    </source>
</evidence>
<evidence type="ECO:0000256" key="13">
    <source>
        <dbReference type="SAM" id="MobiDB-lite"/>
    </source>
</evidence>
<dbReference type="GO" id="GO:0005685">
    <property type="term" value="C:U1 snRNP"/>
    <property type="evidence" value="ECO:0007669"/>
    <property type="project" value="UniProtKB-UniRule"/>
</dbReference>
<dbReference type="PROSITE" id="PS50048">
    <property type="entry name" value="ZN2_CY6_FUNGAL_2"/>
    <property type="match status" value="1"/>
</dbReference>
<name>A0A5N7DP41_9EURO</name>
<dbReference type="Pfam" id="PF06220">
    <property type="entry name" value="zf-U1"/>
    <property type="match status" value="1"/>
</dbReference>
<dbReference type="EMBL" id="ML736744">
    <property type="protein sequence ID" value="KAE8408212.1"/>
    <property type="molecule type" value="Genomic_DNA"/>
</dbReference>
<dbReference type="GO" id="GO:0000978">
    <property type="term" value="F:RNA polymerase II cis-regulatory region sequence-specific DNA binding"/>
    <property type="evidence" value="ECO:0007669"/>
    <property type="project" value="TreeGrafter"/>
</dbReference>
<feature type="compositionally biased region" description="Pro residues" evidence="13">
    <location>
        <begin position="949"/>
        <end position="959"/>
    </location>
</feature>
<feature type="domain" description="Zn(2)-C6 fungal-type" evidence="14">
    <location>
        <begin position="22"/>
        <end position="53"/>
    </location>
</feature>
<reference evidence="16 17" key="1">
    <citation type="submission" date="2019-04" db="EMBL/GenBank/DDBJ databases">
        <authorList>
            <consortium name="DOE Joint Genome Institute"/>
            <person name="Mondo S."/>
            <person name="Kjaerbolling I."/>
            <person name="Vesth T."/>
            <person name="Frisvad J.C."/>
            <person name="Nybo J.L."/>
            <person name="Theobald S."/>
            <person name="Kildgaard S."/>
            <person name="Isbrandt T."/>
            <person name="Kuo A."/>
            <person name="Sato A."/>
            <person name="Lyhne E.K."/>
            <person name="Kogle M.E."/>
            <person name="Wiebenga A."/>
            <person name="Kun R.S."/>
            <person name="Lubbers R.J."/>
            <person name="Makela M.R."/>
            <person name="Barry K."/>
            <person name="Chovatia M."/>
            <person name="Clum A."/>
            <person name="Daum C."/>
            <person name="Haridas S."/>
            <person name="He G."/>
            <person name="LaButti K."/>
            <person name="Lipzen A."/>
            <person name="Riley R."/>
            <person name="Salamov A."/>
            <person name="Simmons B.A."/>
            <person name="Magnuson J.K."/>
            <person name="Henrissat B."/>
            <person name="Mortensen U.H."/>
            <person name="Larsen T.O."/>
            <person name="Devries R.P."/>
            <person name="Grigoriev I.V."/>
            <person name="Machida M."/>
            <person name="Baker S.E."/>
            <person name="Andersen M.R."/>
            <person name="Cantor M.N."/>
            <person name="Hua S.X."/>
        </authorList>
    </citation>
    <scope>NUCLEOTIDE SEQUENCE [LARGE SCALE GENOMIC DNA]</scope>
    <source>
        <strain evidence="16 17">CBS 119388</strain>
    </source>
</reference>
<keyword evidence="8" id="KW-0804">Transcription</keyword>
<feature type="compositionally biased region" description="Polar residues" evidence="13">
    <location>
        <begin position="78"/>
        <end position="101"/>
    </location>
</feature>
<protein>
    <recommendedName>
        <fullName evidence="12">U1 small nuclear ribonucleoprotein C</fullName>
        <shortName evidence="12">U1 snRNP C</shortName>
        <shortName evidence="12">U1-C</shortName>
        <shortName evidence="12">U1C</shortName>
    </recommendedName>
</protein>
<keyword evidence="17" id="KW-1185">Reference proteome</keyword>
<dbReference type="InterPro" id="IPR051430">
    <property type="entry name" value="Fungal_TF_Env_Response"/>
</dbReference>
<evidence type="ECO:0000256" key="11">
    <source>
        <dbReference type="ARBA" id="ARBA00046357"/>
    </source>
</evidence>
<dbReference type="GO" id="GO:0008270">
    <property type="term" value="F:zinc ion binding"/>
    <property type="evidence" value="ECO:0007669"/>
    <property type="project" value="UniProtKB-UniRule"/>
</dbReference>
<dbReference type="GO" id="GO:0000395">
    <property type="term" value="P:mRNA 5'-splice site recognition"/>
    <property type="evidence" value="ECO:0007669"/>
    <property type="project" value="UniProtKB-UniRule"/>
</dbReference>
<comment type="subcellular location">
    <subcellularLocation>
        <location evidence="1 12">Nucleus</location>
    </subcellularLocation>
</comment>
<sequence length="959" mass="105786">MTARNRTTSTSLPRKRRRPAKSCEQCRERKVRCDLQLPCRACRHARDPLTCTYRESSRPRPSQTDARTAPKSPDMPASTPTERSQPQQQFHGLRSIPSTQLDQHDVASTGTGTSGSSLQDLENRLRKTEQQLSELSRTRQPGAVSGDLAIPAIMPRLRNTAEKTKLFGPSHWMYTAEKIAGGQIDSKDMDFSMVDMKADIAEMAKECRNLRKAAKSQRTLQLNDPVPDLFSTFPDRQICDELARAYIRTFEQIYRVVHIPSFWKEYYQFWEAPHASSTSFLIKLGLIFSIGTTFYPILEESERLRHLAQTWVYAAQWWLVGPSEKLTRNLDGIQVFCLLLVSRKTNTIGPSPWLSTGSLLRMAMTMGLHRDPRVFPGLAPFQAEIRSRLWTTILELVVHESIDSSSMPLMISPQDFDSHIPNNINDADLWPDTKEFPTVKPLQQFTESSIQLLMRQSLPIRMEAAKLINSSDSEQSYSAVLQLATDLQKACCDLATYFQLHWPQYSGETDLHRKFLDMQIRRYILLLHRPYMLQAQQDPRFYLSRKICGESAMIIASYAESIQLPSQHLDDLSRLMVMSTGPFCGSLHLDIITVLGLEVISQLKETTTVSSETGHLIVDPLGEMSKAQREPMIRILEHINDQMLQIVALGIARFKRYILLSVVLCQIRALESGARDIRPLRIKAVQESVKNCYMASQSSQSDSTPQSSIETLICTESPLGLDFDLMDPDLDFSAFFAHFSGGGGDGDYCDVYLTHDSMSVRKAHNAGRNHLRNVLEYYQQIGQEKAQSVIDSITSSYAAEGQAVPNPAMAPPGAFPPPFPFPGRPGQLPPPPFGFPPPGGPNGAPGMPPPPGAKGLPFPPPFPPGSGAPGSLPPLPNMPAGNAPFPPPPGGFPPNFQMPAPGAPGFPPMPGVVPGQPGFSPSSTPGINGPPGQEGGYAPPPGAGSASLPGPPPGLGEPR</sequence>
<dbReference type="HAMAP" id="MF_03153">
    <property type="entry name" value="U1_C"/>
    <property type="match status" value="1"/>
</dbReference>
<evidence type="ECO:0000256" key="8">
    <source>
        <dbReference type="ARBA" id="ARBA00023163"/>
    </source>
</evidence>
<keyword evidence="9 12" id="KW-0539">Nucleus</keyword>
<keyword evidence="2 12" id="KW-0479">Metal-binding</keyword>
<feature type="region of interest" description="Disordered" evidence="13">
    <location>
        <begin position="1"/>
        <end position="24"/>
    </location>
</feature>
<feature type="region of interest" description="Disordered" evidence="13">
    <location>
        <begin position="808"/>
        <end position="959"/>
    </location>
</feature>
<dbReference type="Pfam" id="PF00172">
    <property type="entry name" value="Zn_clus"/>
    <property type="match status" value="1"/>
</dbReference>
<keyword evidence="5 12" id="KW-0694">RNA-binding</keyword>
<comment type="subunit">
    <text evidence="12">U1 snRNP is composed of the 7 core Sm proteins B/B', D1, D2, D3, E, F and G that assemble in a heptameric protein ring on the Sm site of the small nuclear RNA to form the core snRNP, and at least 3 U1 snRNP-specific proteins U1-70K, U1-A and U1-C. U1-C interacts with U1 snRNA and the 5' splice-site region of the pre-mRNA.</text>
</comment>